<dbReference type="AlphaFoldDB" id="A0A0F9VYA3"/>
<comment type="caution">
    <text evidence="2">The sequence shown here is derived from an EMBL/GenBank/DDBJ whole genome shotgun (WGS) entry which is preliminary data.</text>
</comment>
<dbReference type="InterPro" id="IPR025164">
    <property type="entry name" value="Toastrack_DUF4097"/>
</dbReference>
<dbReference type="Pfam" id="PF13349">
    <property type="entry name" value="DUF4097"/>
    <property type="match status" value="1"/>
</dbReference>
<proteinExistence type="predicted"/>
<protein>
    <recommendedName>
        <fullName evidence="1">DUF4097 domain-containing protein</fullName>
    </recommendedName>
</protein>
<feature type="domain" description="DUF4097" evidence="1">
    <location>
        <begin position="41"/>
        <end position="261"/>
    </location>
</feature>
<sequence length="323" mass="34287">MKSSSWVGAVTLVLLIVFSRAISAADAPMVIDESLQVSSNERIELEVMRGTVVIRAGTDNTFRVSGTLDELAEGFDLHSDNGFTYFEVEMPRNVNNSGFRRARESDLEIVVPAGSRVSFTGVNAEVEVDGVVGGTQINTVNGDISASNLTERVELRTVNGNITARNIGGRIDLQTVNGEIRDNDSSGRATYDAVNGEIDIDSAAGEVEVTVVNGSVRARLRGTSDLTVNSVNGDIEVVLTDISSPRISGSTVSGEITLSLPADVDARFSLESHVGGNLVNNITDDEVVRSRFGPGRNLDFSTGQGAGHVDLSSVTGRLELRSN</sequence>
<name>A0A0F9VYA3_9ZZZZ</name>
<reference evidence="2" key="1">
    <citation type="journal article" date="2015" name="Nature">
        <title>Complex archaea that bridge the gap between prokaryotes and eukaryotes.</title>
        <authorList>
            <person name="Spang A."/>
            <person name="Saw J.H."/>
            <person name="Jorgensen S.L."/>
            <person name="Zaremba-Niedzwiedzka K."/>
            <person name="Martijn J."/>
            <person name="Lind A.E."/>
            <person name="van Eijk R."/>
            <person name="Schleper C."/>
            <person name="Guy L."/>
            <person name="Ettema T.J."/>
        </authorList>
    </citation>
    <scope>NUCLEOTIDE SEQUENCE</scope>
</reference>
<evidence type="ECO:0000313" key="2">
    <source>
        <dbReference type="EMBL" id="KKO09090.1"/>
    </source>
</evidence>
<accession>A0A0F9VYA3</accession>
<gene>
    <name evidence="2" type="ORF">LCGC14_0042090</name>
</gene>
<evidence type="ECO:0000259" key="1">
    <source>
        <dbReference type="Pfam" id="PF13349"/>
    </source>
</evidence>
<organism evidence="2">
    <name type="scientific">marine sediment metagenome</name>
    <dbReference type="NCBI Taxonomy" id="412755"/>
    <lineage>
        <taxon>unclassified sequences</taxon>
        <taxon>metagenomes</taxon>
        <taxon>ecological metagenomes</taxon>
    </lineage>
</organism>
<dbReference type="EMBL" id="LAZR01000008">
    <property type="protein sequence ID" value="KKO09090.1"/>
    <property type="molecule type" value="Genomic_DNA"/>
</dbReference>